<dbReference type="PANTHER" id="PTHR30616:SF2">
    <property type="entry name" value="PURINE NUCLEOSIDE PHOSPHORYLASE LACC1"/>
    <property type="match status" value="1"/>
</dbReference>
<keyword evidence="5" id="KW-0808">Transferase</keyword>
<comment type="catalytic activity">
    <reaction evidence="9">
        <text>adenosine + H2O + H(+) = inosine + NH4(+)</text>
        <dbReference type="Rhea" id="RHEA:24408"/>
        <dbReference type="ChEBI" id="CHEBI:15377"/>
        <dbReference type="ChEBI" id="CHEBI:15378"/>
        <dbReference type="ChEBI" id="CHEBI:16335"/>
        <dbReference type="ChEBI" id="CHEBI:17596"/>
        <dbReference type="ChEBI" id="CHEBI:28938"/>
        <dbReference type="EC" id="3.5.4.4"/>
    </reaction>
    <physiologicalReaction direction="left-to-right" evidence="9">
        <dbReference type="Rhea" id="RHEA:24409"/>
    </physiologicalReaction>
</comment>
<comment type="catalytic activity">
    <reaction evidence="11">
        <text>S-methyl-5'-thioadenosine + phosphate = 5-(methylsulfanyl)-alpha-D-ribose 1-phosphate + adenine</text>
        <dbReference type="Rhea" id="RHEA:11852"/>
        <dbReference type="ChEBI" id="CHEBI:16708"/>
        <dbReference type="ChEBI" id="CHEBI:17509"/>
        <dbReference type="ChEBI" id="CHEBI:43474"/>
        <dbReference type="ChEBI" id="CHEBI:58533"/>
        <dbReference type="EC" id="2.4.2.28"/>
    </reaction>
    <physiologicalReaction direction="left-to-right" evidence="11">
        <dbReference type="Rhea" id="RHEA:11853"/>
    </physiologicalReaction>
</comment>
<evidence type="ECO:0000256" key="3">
    <source>
        <dbReference type="ARBA" id="ARBA00003215"/>
    </source>
</evidence>
<dbReference type="PANTHER" id="PTHR30616">
    <property type="entry name" value="UNCHARACTERIZED PROTEIN YFIH"/>
    <property type="match status" value="1"/>
</dbReference>
<organism evidence="13 14">
    <name type="scientific">Paludifilum halophilum</name>
    <dbReference type="NCBI Taxonomy" id="1642702"/>
    <lineage>
        <taxon>Bacteria</taxon>
        <taxon>Bacillati</taxon>
        <taxon>Bacillota</taxon>
        <taxon>Bacilli</taxon>
        <taxon>Bacillales</taxon>
        <taxon>Thermoactinomycetaceae</taxon>
        <taxon>Paludifilum</taxon>
    </lineage>
</organism>
<protein>
    <recommendedName>
        <fullName evidence="12">Purine nucleoside phosphorylase</fullName>
    </recommendedName>
</protein>
<keyword evidence="6" id="KW-0479">Metal-binding</keyword>
<evidence type="ECO:0000256" key="9">
    <source>
        <dbReference type="ARBA" id="ARBA00047989"/>
    </source>
</evidence>
<evidence type="ECO:0000256" key="5">
    <source>
        <dbReference type="ARBA" id="ARBA00022679"/>
    </source>
</evidence>
<evidence type="ECO:0000256" key="2">
    <source>
        <dbReference type="ARBA" id="ARBA00001947"/>
    </source>
</evidence>
<dbReference type="GO" id="GO:0017061">
    <property type="term" value="F:S-methyl-5-thioadenosine phosphorylase activity"/>
    <property type="evidence" value="ECO:0007669"/>
    <property type="project" value="UniProtKB-EC"/>
</dbReference>
<evidence type="ECO:0000256" key="1">
    <source>
        <dbReference type="ARBA" id="ARBA00000553"/>
    </source>
</evidence>
<evidence type="ECO:0000256" key="12">
    <source>
        <dbReference type="RuleBase" id="RU361274"/>
    </source>
</evidence>
<dbReference type="Proteomes" id="UP000215459">
    <property type="component" value="Unassembled WGS sequence"/>
</dbReference>
<dbReference type="InterPro" id="IPR011324">
    <property type="entry name" value="Cytotoxic_necrot_fac-like_cat"/>
</dbReference>
<keyword evidence="7" id="KW-0378">Hydrolase</keyword>
<comment type="similarity">
    <text evidence="4 12">Belongs to the purine nucleoside phosphorylase YfiH/LACC1 family.</text>
</comment>
<evidence type="ECO:0000256" key="4">
    <source>
        <dbReference type="ARBA" id="ARBA00007353"/>
    </source>
</evidence>
<dbReference type="Gene3D" id="3.60.140.10">
    <property type="entry name" value="CNF1/YfiH-like putative cysteine hydrolases"/>
    <property type="match status" value="1"/>
</dbReference>
<dbReference type="OrthoDB" id="4279at2"/>
<dbReference type="GO" id="GO:0005507">
    <property type="term" value="F:copper ion binding"/>
    <property type="evidence" value="ECO:0007669"/>
    <property type="project" value="TreeGrafter"/>
</dbReference>
<comment type="function">
    <text evidence="3">Purine nucleoside enzyme that catalyzes the phosphorolysis of adenosine and inosine nucleosides, yielding D-ribose 1-phosphate and the respective free bases, adenine and hypoxanthine. Also catalyzes the phosphorolysis of S-methyl-5'-thioadenosine into adenine and S-methyl-5-thio-alpha-D-ribose 1-phosphate. Also has adenosine deaminase activity.</text>
</comment>
<dbReference type="InterPro" id="IPR003730">
    <property type="entry name" value="Cu_polyphenol_OxRdtase"/>
</dbReference>
<evidence type="ECO:0000256" key="7">
    <source>
        <dbReference type="ARBA" id="ARBA00022801"/>
    </source>
</evidence>
<dbReference type="InterPro" id="IPR038371">
    <property type="entry name" value="Cu_polyphenol_OxRdtase_sf"/>
</dbReference>
<comment type="caution">
    <text evidence="13">The sequence shown here is derived from an EMBL/GenBank/DDBJ whole genome shotgun (WGS) entry which is preliminary data.</text>
</comment>
<dbReference type="RefSeq" id="WP_094265441.1">
    <property type="nucleotide sequence ID" value="NZ_NOWF01000010.1"/>
</dbReference>
<keyword evidence="8" id="KW-0862">Zinc</keyword>
<evidence type="ECO:0000256" key="8">
    <source>
        <dbReference type="ARBA" id="ARBA00022833"/>
    </source>
</evidence>
<dbReference type="NCBIfam" id="TIGR00726">
    <property type="entry name" value="peptidoglycan editing factor PgeF"/>
    <property type="match status" value="1"/>
</dbReference>
<proteinExistence type="inferred from homology"/>
<evidence type="ECO:0000256" key="6">
    <source>
        <dbReference type="ARBA" id="ARBA00022723"/>
    </source>
</evidence>
<reference evidence="13 14" key="1">
    <citation type="submission" date="2017-07" db="EMBL/GenBank/DDBJ databases">
        <title>The genome sequence of Paludifilum halophilum highlights mechanisms for microbial adaptation to high salt environemnts.</title>
        <authorList>
            <person name="Belbahri L."/>
        </authorList>
    </citation>
    <scope>NUCLEOTIDE SEQUENCE [LARGE SCALE GENOMIC DNA]</scope>
    <source>
        <strain evidence="13 14">DSM 102817</strain>
    </source>
</reference>
<evidence type="ECO:0000256" key="10">
    <source>
        <dbReference type="ARBA" id="ARBA00048968"/>
    </source>
</evidence>
<comment type="catalytic activity">
    <reaction evidence="10">
        <text>adenosine + phosphate = alpha-D-ribose 1-phosphate + adenine</text>
        <dbReference type="Rhea" id="RHEA:27642"/>
        <dbReference type="ChEBI" id="CHEBI:16335"/>
        <dbReference type="ChEBI" id="CHEBI:16708"/>
        <dbReference type="ChEBI" id="CHEBI:43474"/>
        <dbReference type="ChEBI" id="CHEBI:57720"/>
        <dbReference type="EC" id="2.4.2.1"/>
    </reaction>
    <physiologicalReaction direction="left-to-right" evidence="10">
        <dbReference type="Rhea" id="RHEA:27643"/>
    </physiologicalReaction>
</comment>
<gene>
    <name evidence="13" type="ORF">CHM34_15080</name>
</gene>
<evidence type="ECO:0000313" key="14">
    <source>
        <dbReference type="Proteomes" id="UP000215459"/>
    </source>
</evidence>
<evidence type="ECO:0000256" key="11">
    <source>
        <dbReference type="ARBA" id="ARBA00049893"/>
    </source>
</evidence>
<sequence>MEPFQHREDSGIPYFSLTLWEREFPHLIAGMSARDRESIQHPNQSNYAWTRSGSGNGVIANRRRLVETLGVPLSSWTCGNQVHGTVIREVDADARGRGHQSRDTAFPETDGLLTREEDVLLTSFYADCVPLFFYSPDMDMIGVAHAGWRGTVGGIGPKMVREFVRRGADRKRIRAVIAPSIGACCYEVDAKVADPLCNILPEADRTVLKSVAEGRWKLDLKEANRRLLRGEGLLEEHLSVTHWCTSCHPDLFHSHRRDQGRTGRMVAFIGKRKG</sequence>
<dbReference type="CDD" id="cd16833">
    <property type="entry name" value="YfiH"/>
    <property type="match status" value="1"/>
</dbReference>
<dbReference type="GO" id="GO:0016787">
    <property type="term" value="F:hydrolase activity"/>
    <property type="evidence" value="ECO:0007669"/>
    <property type="project" value="UniProtKB-KW"/>
</dbReference>
<dbReference type="SUPFAM" id="SSF64438">
    <property type="entry name" value="CNF1/YfiH-like putative cysteine hydrolases"/>
    <property type="match status" value="1"/>
</dbReference>
<dbReference type="EMBL" id="NOWF01000010">
    <property type="protein sequence ID" value="OYD06632.1"/>
    <property type="molecule type" value="Genomic_DNA"/>
</dbReference>
<accession>A0A235B315</accession>
<dbReference type="AlphaFoldDB" id="A0A235B315"/>
<dbReference type="Pfam" id="PF02578">
    <property type="entry name" value="Cu-oxidase_4"/>
    <property type="match status" value="1"/>
</dbReference>
<comment type="cofactor">
    <cofactor evidence="2">
        <name>Zn(2+)</name>
        <dbReference type="ChEBI" id="CHEBI:29105"/>
    </cofactor>
</comment>
<name>A0A235B315_9BACL</name>
<comment type="catalytic activity">
    <reaction evidence="1">
        <text>inosine + phosphate = alpha-D-ribose 1-phosphate + hypoxanthine</text>
        <dbReference type="Rhea" id="RHEA:27646"/>
        <dbReference type="ChEBI" id="CHEBI:17368"/>
        <dbReference type="ChEBI" id="CHEBI:17596"/>
        <dbReference type="ChEBI" id="CHEBI:43474"/>
        <dbReference type="ChEBI" id="CHEBI:57720"/>
        <dbReference type="EC" id="2.4.2.1"/>
    </reaction>
    <physiologicalReaction direction="left-to-right" evidence="1">
        <dbReference type="Rhea" id="RHEA:27647"/>
    </physiologicalReaction>
</comment>
<evidence type="ECO:0000313" key="13">
    <source>
        <dbReference type="EMBL" id="OYD06632.1"/>
    </source>
</evidence>
<keyword evidence="14" id="KW-1185">Reference proteome</keyword>